<accession>A0A5B8VP01</accession>
<dbReference type="InterPro" id="IPR036942">
    <property type="entry name" value="Beta-barrel_TonB_sf"/>
</dbReference>
<name>A0A5B8VP01_9BACT</name>
<dbReference type="InterPro" id="IPR000531">
    <property type="entry name" value="Beta-barrel_TonB"/>
</dbReference>
<dbReference type="GO" id="GO:0009279">
    <property type="term" value="C:cell outer membrane"/>
    <property type="evidence" value="ECO:0007669"/>
    <property type="project" value="UniProtKB-SubCell"/>
</dbReference>
<dbReference type="GO" id="GO:0044718">
    <property type="term" value="P:siderophore transmembrane transport"/>
    <property type="evidence" value="ECO:0007669"/>
    <property type="project" value="TreeGrafter"/>
</dbReference>
<organism evidence="15 16">
    <name type="scientific">Arachidicoccus ginsenosidivorans</name>
    <dbReference type="NCBI Taxonomy" id="496057"/>
    <lineage>
        <taxon>Bacteria</taxon>
        <taxon>Pseudomonadati</taxon>
        <taxon>Bacteroidota</taxon>
        <taxon>Chitinophagia</taxon>
        <taxon>Chitinophagales</taxon>
        <taxon>Chitinophagaceae</taxon>
        <taxon>Arachidicoccus</taxon>
    </lineage>
</organism>
<evidence type="ECO:0000256" key="8">
    <source>
        <dbReference type="ARBA" id="ARBA00023170"/>
    </source>
</evidence>
<feature type="transmembrane region" description="Helical" evidence="12">
    <location>
        <begin position="51"/>
        <end position="70"/>
    </location>
</feature>
<evidence type="ECO:0000259" key="14">
    <source>
        <dbReference type="Pfam" id="PF07715"/>
    </source>
</evidence>
<keyword evidence="6 11" id="KW-0798">TonB box</keyword>
<dbReference type="InterPro" id="IPR037066">
    <property type="entry name" value="Plug_dom_sf"/>
</dbReference>
<keyword evidence="16" id="KW-1185">Reference proteome</keyword>
<dbReference type="AlphaFoldDB" id="A0A5B8VP01"/>
<evidence type="ECO:0000313" key="16">
    <source>
        <dbReference type="Proteomes" id="UP000321291"/>
    </source>
</evidence>
<evidence type="ECO:0000256" key="4">
    <source>
        <dbReference type="ARBA" id="ARBA00022692"/>
    </source>
</evidence>
<evidence type="ECO:0000256" key="10">
    <source>
        <dbReference type="PROSITE-ProRule" id="PRU01360"/>
    </source>
</evidence>
<dbReference type="PANTHER" id="PTHR30069">
    <property type="entry name" value="TONB-DEPENDENT OUTER MEMBRANE RECEPTOR"/>
    <property type="match status" value="1"/>
</dbReference>
<dbReference type="Gene3D" id="2.170.130.10">
    <property type="entry name" value="TonB-dependent receptor, plug domain"/>
    <property type="match status" value="1"/>
</dbReference>
<evidence type="ECO:0000256" key="12">
    <source>
        <dbReference type="SAM" id="Phobius"/>
    </source>
</evidence>
<dbReference type="InterPro" id="IPR012910">
    <property type="entry name" value="Plug_dom"/>
</dbReference>
<evidence type="ECO:0000259" key="13">
    <source>
        <dbReference type="Pfam" id="PF00593"/>
    </source>
</evidence>
<proteinExistence type="inferred from homology"/>
<comment type="similarity">
    <text evidence="10 11">Belongs to the TonB-dependent receptor family.</text>
</comment>
<comment type="subcellular location">
    <subcellularLocation>
        <location evidence="1 10">Cell outer membrane</location>
        <topology evidence="1 10">Multi-pass membrane protein</topology>
    </subcellularLocation>
</comment>
<keyword evidence="4 10" id="KW-0812">Transmembrane</keyword>
<evidence type="ECO:0000256" key="5">
    <source>
        <dbReference type="ARBA" id="ARBA00022729"/>
    </source>
</evidence>
<dbReference type="Proteomes" id="UP000321291">
    <property type="component" value="Chromosome"/>
</dbReference>
<keyword evidence="7 10" id="KW-0472">Membrane</keyword>
<sequence>MPCQISNRRVAPTQDRINKNTTMIYLDKYEVYNKTISCKKLYHTKTGWHRVLSSLFTLSILLLFLTPIVAQQTIQQIKGKVLDQQTGQPIAGVTIRFQTSCCLADHGATCQCISDAKGQFNMQYNCSGLCNNMTAAEVNTAEKQMDTLLITAVNYQPSTLIRNHDQVNQPFTAYLQPLTNDLSEVLVTASRFKQTRADIAASIGVVDSLQLALTKATQIDQLVNQVPGVFMADLGSEQHEMSIRQPITTKSLFLYLEDGLPIRTSGLYNHNALLEMNLAATGRIEVLKGPASAQYGPEAVGGAVNIISLAPPQNLSGKITAEADNNGYKKTSLSIGNTFGKFAAVLSGYYANRNNGPIDYSNYHKTAFTLNTVYQISPSLSWQNKATYVDYYADMSGSLDSLAFAHKNFTSHYQFTYRKVKAFRGSSILTKTWNPQSETKLSLMYRNNQTGQNPAYRIKDNKTDPLKATGEINMNAFTSYVGLLQHHQHFNWQNSSLIMGLSADISPSNYDARFIQVDKNTAGDYTSYNDPDSVMTDYNTHINNYAAFLQWQMDLHPGLRLTLAGRYDRFDYDFKNHLPVTAVSGAPSSNVNFNHWTPKVGLNYNLKYAGFYASYGQGYVPPQVTELFNNVKVPFLKPQVFRNYEVGGWLHLLKSTLGIDWSLYRMNGTGEIISVRNTDGSSENKNAGKTTHTGLELGLNYHPDHQWQIRLGGTIARHKFQKETQSGVTLDGNQMQAAPSFIGNGTLTFQPDFLKGFHASVEYQQVGSYYMDDANTTKYKGFEVLNFRAGYQYHKVEIWANALNLLDSYYADVATKSAYGYSYNLGNPFTLVVGLAFHF</sequence>
<keyword evidence="12" id="KW-1133">Transmembrane helix</keyword>
<feature type="domain" description="TonB-dependent receptor plug" evidence="14">
    <location>
        <begin position="197"/>
        <end position="303"/>
    </location>
</feature>
<dbReference type="EMBL" id="CP042434">
    <property type="protein sequence ID" value="QEC73159.1"/>
    <property type="molecule type" value="Genomic_DNA"/>
</dbReference>
<keyword evidence="8 15" id="KW-0675">Receptor</keyword>
<dbReference type="GO" id="GO:0015344">
    <property type="term" value="F:siderophore uptake transmembrane transporter activity"/>
    <property type="evidence" value="ECO:0007669"/>
    <property type="project" value="TreeGrafter"/>
</dbReference>
<dbReference type="KEGG" id="agi:FSB73_17230"/>
<reference evidence="15 16" key="1">
    <citation type="journal article" date="2017" name="Int. J. Syst. Evol. Microbiol.">
        <title>Arachidicoccus ginsenosidivorans sp. nov., with ginsenoside-converting activity isolated from ginseng cultivating soil.</title>
        <authorList>
            <person name="Siddiqi M.Z."/>
            <person name="Aslam Z."/>
            <person name="Im W.T."/>
        </authorList>
    </citation>
    <scope>NUCLEOTIDE SEQUENCE [LARGE SCALE GENOMIC DNA]</scope>
    <source>
        <strain evidence="15 16">Gsoil 809</strain>
    </source>
</reference>
<dbReference type="Pfam" id="PF00593">
    <property type="entry name" value="TonB_dep_Rec_b-barrel"/>
    <property type="match status" value="1"/>
</dbReference>
<keyword evidence="5" id="KW-0732">Signal</keyword>
<dbReference type="SUPFAM" id="SSF56935">
    <property type="entry name" value="Porins"/>
    <property type="match status" value="1"/>
</dbReference>
<evidence type="ECO:0000256" key="1">
    <source>
        <dbReference type="ARBA" id="ARBA00004571"/>
    </source>
</evidence>
<dbReference type="PROSITE" id="PS52016">
    <property type="entry name" value="TONB_DEPENDENT_REC_3"/>
    <property type="match status" value="1"/>
</dbReference>
<keyword evidence="2 10" id="KW-0813">Transport</keyword>
<keyword evidence="3 10" id="KW-1134">Transmembrane beta strand</keyword>
<dbReference type="InterPro" id="IPR008969">
    <property type="entry name" value="CarboxyPept-like_regulatory"/>
</dbReference>
<protein>
    <submittedName>
        <fullName evidence="15">TonB-dependent receptor</fullName>
    </submittedName>
</protein>
<gene>
    <name evidence="15" type="ORF">FSB73_17230</name>
</gene>
<evidence type="ECO:0000256" key="3">
    <source>
        <dbReference type="ARBA" id="ARBA00022452"/>
    </source>
</evidence>
<dbReference type="InterPro" id="IPR039426">
    <property type="entry name" value="TonB-dep_rcpt-like"/>
</dbReference>
<dbReference type="SUPFAM" id="SSF49464">
    <property type="entry name" value="Carboxypeptidase regulatory domain-like"/>
    <property type="match status" value="1"/>
</dbReference>
<dbReference type="Gene3D" id="2.40.170.20">
    <property type="entry name" value="TonB-dependent receptor, beta-barrel domain"/>
    <property type="match status" value="1"/>
</dbReference>
<evidence type="ECO:0000256" key="9">
    <source>
        <dbReference type="ARBA" id="ARBA00023237"/>
    </source>
</evidence>
<keyword evidence="9 10" id="KW-0998">Cell outer membrane</keyword>
<evidence type="ECO:0000256" key="7">
    <source>
        <dbReference type="ARBA" id="ARBA00023136"/>
    </source>
</evidence>
<evidence type="ECO:0000313" key="15">
    <source>
        <dbReference type="EMBL" id="QEC73159.1"/>
    </source>
</evidence>
<evidence type="ECO:0000256" key="2">
    <source>
        <dbReference type="ARBA" id="ARBA00022448"/>
    </source>
</evidence>
<dbReference type="PANTHER" id="PTHR30069:SF29">
    <property type="entry name" value="HEMOGLOBIN AND HEMOGLOBIN-HAPTOGLOBIN-BINDING PROTEIN 1-RELATED"/>
    <property type="match status" value="1"/>
</dbReference>
<dbReference type="Pfam" id="PF07715">
    <property type="entry name" value="Plug"/>
    <property type="match status" value="1"/>
</dbReference>
<evidence type="ECO:0000256" key="11">
    <source>
        <dbReference type="RuleBase" id="RU003357"/>
    </source>
</evidence>
<feature type="domain" description="TonB-dependent receptor-like beta-barrel" evidence="13">
    <location>
        <begin position="334"/>
        <end position="805"/>
    </location>
</feature>
<evidence type="ECO:0000256" key="6">
    <source>
        <dbReference type="ARBA" id="ARBA00023077"/>
    </source>
</evidence>